<dbReference type="Proteomes" id="UP001497623">
    <property type="component" value="Unassembled WGS sequence"/>
</dbReference>
<proteinExistence type="predicted"/>
<reference evidence="1 2" key="1">
    <citation type="submission" date="2024-05" db="EMBL/GenBank/DDBJ databases">
        <authorList>
            <person name="Wallberg A."/>
        </authorList>
    </citation>
    <scope>NUCLEOTIDE SEQUENCE [LARGE SCALE GENOMIC DNA]</scope>
</reference>
<gene>
    <name evidence="1" type="ORF">MNOR_LOCUS25162</name>
</gene>
<feature type="non-terminal residue" evidence="1">
    <location>
        <position position="130"/>
    </location>
</feature>
<evidence type="ECO:0000313" key="2">
    <source>
        <dbReference type="Proteomes" id="UP001497623"/>
    </source>
</evidence>
<dbReference type="AlphaFoldDB" id="A0AAV2RIP3"/>
<name>A0AAV2RIP3_MEGNR</name>
<evidence type="ECO:0000313" key="1">
    <source>
        <dbReference type="EMBL" id="CAL4125504.1"/>
    </source>
</evidence>
<protein>
    <submittedName>
        <fullName evidence="1">Uncharacterized protein</fullName>
    </submittedName>
</protein>
<keyword evidence="2" id="KW-1185">Reference proteome</keyword>
<comment type="caution">
    <text evidence="1">The sequence shown here is derived from an EMBL/GenBank/DDBJ whole genome shotgun (WGS) entry which is preliminary data.</text>
</comment>
<accession>A0AAV2RIP3</accession>
<dbReference type="EMBL" id="CAXKWB010023690">
    <property type="protein sequence ID" value="CAL4125504.1"/>
    <property type="molecule type" value="Genomic_DNA"/>
</dbReference>
<feature type="non-terminal residue" evidence="1">
    <location>
        <position position="1"/>
    </location>
</feature>
<sequence length="130" mass="14063">FFWCNSELIVESVMPDLFHVIPVSNDTMFNWVFQGEDTSFALGFISNIGILLTHTNHHTLMPGPANNGGEDGTWCIISSKSGLAHTGAIVHNKSGNFVVTHCDGLGIGNLIFLYGLPFGTQSMMCENSGN</sequence>
<organism evidence="1 2">
    <name type="scientific">Meganyctiphanes norvegica</name>
    <name type="common">Northern krill</name>
    <name type="synonym">Thysanopoda norvegica</name>
    <dbReference type="NCBI Taxonomy" id="48144"/>
    <lineage>
        <taxon>Eukaryota</taxon>
        <taxon>Metazoa</taxon>
        <taxon>Ecdysozoa</taxon>
        <taxon>Arthropoda</taxon>
        <taxon>Crustacea</taxon>
        <taxon>Multicrustacea</taxon>
        <taxon>Malacostraca</taxon>
        <taxon>Eumalacostraca</taxon>
        <taxon>Eucarida</taxon>
        <taxon>Euphausiacea</taxon>
        <taxon>Euphausiidae</taxon>
        <taxon>Meganyctiphanes</taxon>
    </lineage>
</organism>